<dbReference type="InterPro" id="IPR042100">
    <property type="entry name" value="Bug_dom1"/>
</dbReference>
<comment type="caution">
    <text evidence="3">The sequence shown here is derived from an EMBL/GenBank/DDBJ whole genome shotgun (WGS) entry which is preliminary data.</text>
</comment>
<dbReference type="Pfam" id="PF03401">
    <property type="entry name" value="TctC"/>
    <property type="match status" value="1"/>
</dbReference>
<dbReference type="AlphaFoldDB" id="A0A480AQ41"/>
<dbReference type="EMBL" id="BJCL01000004">
    <property type="protein sequence ID" value="GCL63126.1"/>
    <property type="molecule type" value="Genomic_DNA"/>
</dbReference>
<dbReference type="PANTHER" id="PTHR42928:SF5">
    <property type="entry name" value="BLR1237 PROTEIN"/>
    <property type="match status" value="1"/>
</dbReference>
<dbReference type="SUPFAM" id="SSF53850">
    <property type="entry name" value="Periplasmic binding protein-like II"/>
    <property type="match status" value="1"/>
</dbReference>
<evidence type="ECO:0000313" key="4">
    <source>
        <dbReference type="Proteomes" id="UP000301751"/>
    </source>
</evidence>
<feature type="signal peptide" evidence="2">
    <location>
        <begin position="1"/>
        <end position="32"/>
    </location>
</feature>
<dbReference type="PIRSF" id="PIRSF017082">
    <property type="entry name" value="YflP"/>
    <property type="match status" value="1"/>
</dbReference>
<dbReference type="Gene3D" id="3.40.190.150">
    <property type="entry name" value="Bordetella uptake gene, domain 1"/>
    <property type="match status" value="1"/>
</dbReference>
<name>A0A480AQ41_9BURK</name>
<evidence type="ECO:0000313" key="3">
    <source>
        <dbReference type="EMBL" id="GCL63126.1"/>
    </source>
</evidence>
<comment type="similarity">
    <text evidence="1">Belongs to the UPF0065 (bug) family.</text>
</comment>
<proteinExistence type="inferred from homology"/>
<organism evidence="3 4">
    <name type="scientific">Pseudaquabacterium pictum</name>
    <dbReference type="NCBI Taxonomy" id="2315236"/>
    <lineage>
        <taxon>Bacteria</taxon>
        <taxon>Pseudomonadati</taxon>
        <taxon>Pseudomonadota</taxon>
        <taxon>Betaproteobacteria</taxon>
        <taxon>Burkholderiales</taxon>
        <taxon>Sphaerotilaceae</taxon>
        <taxon>Pseudaquabacterium</taxon>
    </lineage>
</organism>
<dbReference type="Proteomes" id="UP000301751">
    <property type="component" value="Unassembled WGS sequence"/>
</dbReference>
<sequence length="332" mass="34354">MHPSTASARRRLAGLATLGVLALFGAPQAALAAFPERPITIVVPYPPGGAADVLGRLVARHMQLQLPGSSIVVENKAGAGTAVGAQAVAQAAPDGYTLLSSSNTTWTMNPALKPRLPYDTLKSFEAIGTIGSIPLMLVAHPSAPFSSVKDLVAQAKAQPGKLNYASFGAGTSSHFAGEMFNAAAGVDIAHVPYKGSAPAMQDLIGGQVPMSFDTNIASLPQIKAGKIKPLAVTTARRLSTAPDVPTLAESGLPGFELSAWVSFVAPRGLPEPVRATLVKALADAMATPALQADLAKAGLEVAYEPPATFEARVQKELPQMRELVRKANITVD</sequence>
<accession>A0A480AQ41</accession>
<dbReference type="InterPro" id="IPR005064">
    <property type="entry name" value="BUG"/>
</dbReference>
<evidence type="ECO:0000256" key="1">
    <source>
        <dbReference type="ARBA" id="ARBA00006987"/>
    </source>
</evidence>
<dbReference type="CDD" id="cd07012">
    <property type="entry name" value="PBP2_Bug_TTT"/>
    <property type="match status" value="1"/>
</dbReference>
<protein>
    <submittedName>
        <fullName evidence="3">MFS transporter</fullName>
    </submittedName>
</protein>
<keyword evidence="2" id="KW-0732">Signal</keyword>
<evidence type="ECO:0000256" key="2">
    <source>
        <dbReference type="SAM" id="SignalP"/>
    </source>
</evidence>
<dbReference type="PANTHER" id="PTHR42928">
    <property type="entry name" value="TRICARBOXYLATE-BINDING PROTEIN"/>
    <property type="match status" value="1"/>
</dbReference>
<feature type="chain" id="PRO_5019739959" evidence="2">
    <location>
        <begin position="33"/>
        <end position="332"/>
    </location>
</feature>
<keyword evidence="4" id="KW-1185">Reference proteome</keyword>
<dbReference type="OrthoDB" id="8678477at2"/>
<dbReference type="Gene3D" id="3.40.190.10">
    <property type="entry name" value="Periplasmic binding protein-like II"/>
    <property type="match status" value="1"/>
</dbReference>
<dbReference type="RefSeq" id="WP_137732864.1">
    <property type="nucleotide sequence ID" value="NZ_BJCL01000004.1"/>
</dbReference>
<reference evidence="4" key="1">
    <citation type="submission" date="2019-03" db="EMBL/GenBank/DDBJ databases">
        <title>Aquabacterium pictum sp.nov., the first bacteriochlorophyll a-containing freshwater bacterium in the genus Aquabacterium of the class Betaproteobacteria.</title>
        <authorList>
            <person name="Hirose S."/>
            <person name="Tank M."/>
            <person name="Hara E."/>
            <person name="Tamaki H."/>
            <person name="Takaichi S."/>
            <person name="Haruta S."/>
            <person name="Hanada S."/>
        </authorList>
    </citation>
    <scope>NUCLEOTIDE SEQUENCE [LARGE SCALE GENOMIC DNA]</scope>
    <source>
        <strain evidence="4">W35</strain>
    </source>
</reference>
<gene>
    <name evidence="3" type="ORF">AQPW35_22070</name>
</gene>